<name>A0ABM1MTR2_NICVS</name>
<dbReference type="Pfam" id="PF05482">
    <property type="entry name" value="Serendipity_A"/>
    <property type="match status" value="1"/>
</dbReference>
<accession>A0ABM1MTR2</accession>
<organism evidence="3 4">
    <name type="scientific">Nicrophorus vespilloides</name>
    <name type="common">Boreal carrion beetle</name>
    <dbReference type="NCBI Taxonomy" id="110193"/>
    <lineage>
        <taxon>Eukaryota</taxon>
        <taxon>Metazoa</taxon>
        <taxon>Ecdysozoa</taxon>
        <taxon>Arthropoda</taxon>
        <taxon>Hexapoda</taxon>
        <taxon>Insecta</taxon>
        <taxon>Pterygota</taxon>
        <taxon>Neoptera</taxon>
        <taxon>Endopterygota</taxon>
        <taxon>Coleoptera</taxon>
        <taxon>Polyphaga</taxon>
        <taxon>Staphyliniformia</taxon>
        <taxon>Silphidae</taxon>
        <taxon>Nicrophorinae</taxon>
        <taxon>Nicrophorus</taxon>
    </lineage>
</organism>
<evidence type="ECO:0000313" key="4">
    <source>
        <dbReference type="RefSeq" id="XP_017777962.1"/>
    </source>
</evidence>
<comment type="subcellular location">
    <subcellularLocation>
        <location evidence="1">Cytoplasm</location>
    </subcellularLocation>
</comment>
<reference evidence="4" key="1">
    <citation type="submission" date="2025-08" db="UniProtKB">
        <authorList>
            <consortium name="RefSeq"/>
        </authorList>
    </citation>
    <scope>IDENTIFICATION</scope>
    <source>
        <tissue evidence="4">Whole Larva</tissue>
    </source>
</reference>
<protein>
    <submittedName>
        <fullName evidence="4">Serendipity locus protein alpha isoform X1</fullName>
    </submittedName>
</protein>
<keyword evidence="3" id="KW-1185">Reference proteome</keyword>
<dbReference type="PANTHER" id="PTHR18914">
    <property type="entry name" value="ALPHA CATENIN"/>
    <property type="match status" value="1"/>
</dbReference>
<proteinExistence type="predicted"/>
<evidence type="ECO:0000313" key="3">
    <source>
        <dbReference type="Proteomes" id="UP000695000"/>
    </source>
</evidence>
<dbReference type="PANTHER" id="PTHR18914:SF33">
    <property type="entry name" value="RE47911P-RELATED"/>
    <property type="match status" value="1"/>
</dbReference>
<dbReference type="InterPro" id="IPR008837">
    <property type="entry name" value="Serendipity_A"/>
</dbReference>
<dbReference type="RefSeq" id="XP_017777962.1">
    <property type="nucleotide sequence ID" value="XM_017922473.1"/>
</dbReference>
<evidence type="ECO:0000256" key="1">
    <source>
        <dbReference type="ARBA" id="ARBA00004496"/>
    </source>
</evidence>
<gene>
    <name evidence="4" type="primary">LOC108563718</name>
</gene>
<evidence type="ECO:0000256" key="2">
    <source>
        <dbReference type="ARBA" id="ARBA00022490"/>
    </source>
</evidence>
<sequence>MDNELLRKIFLCKEHLSSLNGAKVTASNSDKQFNVVPWFQDLCDKIASLLLQITENVRKISTSLGGQAKEKMLLYLLQLNTALSVLIRIFLSESEHNIIITAARYCISKQICLCLDGLEEVLVNMQMDDDTEGFVKYMDAALERVTEIDVEKGRQIALNVCGEARRAIEEVLCHGMSIAQVALNDDCNSIKGGSKEVLSNMESLTQQINKDEPNVSMCNLFVDSCCDKLCALERKVNVAVLKLSLKVFSECTKPLEDLYDFCAMDDNLNGCEEDFDNLVADFDLHVDRMIQVGLFAVSCSTDTNCTLRMRSCLASLEALEGDLVPALTTIRSDPNKHNRLFANTLKNYWIKQALTLKKYIYCIIDPFAFCQVTYEVIREINEELEEKFKSSSPVDKDLVKPITLQTKILFEMLVVSVKDSPPENQETVKKYLTDVINVTVEIDAAADKLLSEKEICKENVFRVFKRCKIQENLLKKLLCSLGGNFADKSVINEKCEMRVADSETAAMEALMCKAKQILKDRSVLYRTPNKSRIVNKNEDENTYNAIGASAQHAVHALASLERNFDRSADHRHPRQSDNALDITDELNYHYFILYTLIYIKK</sequence>
<dbReference type="GeneID" id="108563718"/>
<dbReference type="Proteomes" id="UP000695000">
    <property type="component" value="Unplaced"/>
</dbReference>
<keyword evidence="2" id="KW-0963">Cytoplasm</keyword>
<dbReference type="Gene3D" id="1.20.120.810">
    <property type="entry name" value="Vinculin, Vh2 four-helix bundle"/>
    <property type="match status" value="1"/>
</dbReference>